<protein>
    <submittedName>
        <fullName evidence="1">S-adenosylhomocysteine hydrolase</fullName>
    </submittedName>
</protein>
<comment type="caution">
    <text evidence="1">The sequence shown here is derived from an EMBL/GenBank/DDBJ whole genome shotgun (WGS) entry which is preliminary data.</text>
</comment>
<evidence type="ECO:0000313" key="2">
    <source>
        <dbReference type="EMBL" id="ELR5219840.1"/>
    </source>
</evidence>
<name>A0A3R8W1V1_PRORE</name>
<keyword evidence="1" id="KW-0378">Hydrolase</keyword>
<sequence>MTIQDRIQKKVKRSRRSVFLRSDFSKIADYDQVGRILKKLTDNGLLMRIGYGVYVRARVNRITGKLMPDNPSGADGVIIEVMKKLNVDYTFDKLSMMNLSGESTQIPSNIKIIPKNPKFTRKIKVGKQSINETR</sequence>
<evidence type="ECO:0000313" key="1">
    <source>
        <dbReference type="EMBL" id="ELR5218419.1"/>
    </source>
</evidence>
<organism evidence="1">
    <name type="scientific">Providencia rettgeri</name>
    <dbReference type="NCBI Taxonomy" id="587"/>
    <lineage>
        <taxon>Bacteria</taxon>
        <taxon>Pseudomonadati</taxon>
        <taxon>Pseudomonadota</taxon>
        <taxon>Gammaproteobacteria</taxon>
        <taxon>Enterobacterales</taxon>
        <taxon>Morganellaceae</taxon>
        <taxon>Providencia</taxon>
    </lineage>
</organism>
<dbReference type="AlphaFoldDB" id="A0A3R8W1V1"/>
<dbReference type="EMBL" id="ABEXCJ050000042">
    <property type="protein sequence ID" value="EMR4592027.1"/>
    <property type="molecule type" value="Genomic_DNA"/>
</dbReference>
<evidence type="ECO:0000313" key="4">
    <source>
        <dbReference type="EMBL" id="EMR4592027.1"/>
    </source>
</evidence>
<dbReference type="EMBL" id="ABEXCJ040000005">
    <property type="protein sequence ID" value="ELR5218419.1"/>
    <property type="molecule type" value="Genomic_DNA"/>
</dbReference>
<dbReference type="EMBL" id="ABEXCJ040000042">
    <property type="protein sequence ID" value="ELR5219840.1"/>
    <property type="molecule type" value="Genomic_DNA"/>
</dbReference>
<reference evidence="1" key="1">
    <citation type="submission" date="2023-10" db="EMBL/GenBank/DDBJ databases">
        <authorList>
            <consortium name="Clinical and Environmental Microbiology Branch: Whole genome sequencing antimicrobial resistance pathogens in the healthcare setting"/>
        </authorList>
    </citation>
    <scope>NUCLEOTIDE SEQUENCE</scope>
    <source>
        <strain evidence="1">2020QW-00022</strain>
    </source>
</reference>
<dbReference type="EMBL" id="ABEXCJ050000005">
    <property type="protein sequence ID" value="EMR4590606.1"/>
    <property type="molecule type" value="Genomic_DNA"/>
</dbReference>
<dbReference type="OrthoDB" id="573467at2"/>
<dbReference type="InterPro" id="IPR045738">
    <property type="entry name" value="DUF6088"/>
</dbReference>
<accession>A0A3R8W1V1</accession>
<dbReference type="GO" id="GO:0016787">
    <property type="term" value="F:hydrolase activity"/>
    <property type="evidence" value="ECO:0007669"/>
    <property type="project" value="UniProtKB-KW"/>
</dbReference>
<dbReference type="Pfam" id="PF19570">
    <property type="entry name" value="DUF6088"/>
    <property type="match status" value="1"/>
</dbReference>
<proteinExistence type="predicted"/>
<gene>
    <name evidence="3" type="ORF">M0K77_002945</name>
    <name evidence="4" type="ORF">M0K77_004421</name>
    <name evidence="1" type="ORF">M0K77_RS14725</name>
    <name evidence="2" type="ORF">M0K77_RS22105</name>
</gene>
<dbReference type="RefSeq" id="WP_125893772.1">
    <property type="nucleotide sequence ID" value="NZ_CP096258.1"/>
</dbReference>
<evidence type="ECO:0000313" key="3">
    <source>
        <dbReference type="EMBL" id="EMR4590606.1"/>
    </source>
</evidence>